<comment type="caution">
    <text evidence="7">The sequence shown here is derived from an EMBL/GenBank/DDBJ whole genome shotgun (WGS) entry which is preliminary data.</text>
</comment>
<accession>A0ABW9GZB3</accession>
<evidence type="ECO:0000313" key="8">
    <source>
        <dbReference type="Proteomes" id="UP001631949"/>
    </source>
</evidence>
<evidence type="ECO:0000256" key="3">
    <source>
        <dbReference type="ARBA" id="ARBA00023295"/>
    </source>
</evidence>
<keyword evidence="8" id="KW-1185">Reference proteome</keyword>
<evidence type="ECO:0000259" key="6">
    <source>
        <dbReference type="PROSITE" id="PS51764"/>
    </source>
</evidence>
<dbReference type="EMBL" id="JBJUVG010000003">
    <property type="protein sequence ID" value="MFM9413371.1"/>
    <property type="molecule type" value="Genomic_DNA"/>
</dbReference>
<feature type="transmembrane region" description="Helical" evidence="5">
    <location>
        <begin position="12"/>
        <end position="32"/>
    </location>
</feature>
<keyword evidence="3 4" id="KW-0326">Glycosidase</keyword>
<dbReference type="GO" id="GO:0016787">
    <property type="term" value="F:hydrolase activity"/>
    <property type="evidence" value="ECO:0007669"/>
    <property type="project" value="UniProtKB-KW"/>
</dbReference>
<keyword evidence="5" id="KW-0472">Membrane</keyword>
<dbReference type="Gene3D" id="3.20.20.80">
    <property type="entry name" value="Glycosidases"/>
    <property type="match status" value="1"/>
</dbReference>
<evidence type="ECO:0000256" key="5">
    <source>
        <dbReference type="SAM" id="Phobius"/>
    </source>
</evidence>
<evidence type="ECO:0000256" key="1">
    <source>
        <dbReference type="ARBA" id="ARBA00007754"/>
    </source>
</evidence>
<evidence type="ECO:0000313" key="7">
    <source>
        <dbReference type="EMBL" id="MFM9413371.1"/>
    </source>
</evidence>
<dbReference type="RefSeq" id="WP_408976988.1">
    <property type="nucleotide sequence ID" value="NZ_JBJUVG010000003.1"/>
</dbReference>
<reference evidence="7 8" key="1">
    <citation type="journal article" date="2016" name="Int. J. Syst. Evol. Microbiol.">
        <title>Peptococcus simiae sp. nov., isolated from rhesus macaque faeces and emended description of the genus Peptococcus.</title>
        <authorList>
            <person name="Shkoporov A.N."/>
            <person name="Efimov B.A."/>
            <person name="Kondova I."/>
            <person name="Ouwerling B."/>
            <person name="Chaplin A.V."/>
            <person name="Shcherbakova V.A."/>
            <person name="Langermans J.A.M."/>
        </authorList>
    </citation>
    <scope>NUCLEOTIDE SEQUENCE [LARGE SCALE GENOMIC DNA]</scope>
    <source>
        <strain evidence="7 8">M108</strain>
    </source>
</reference>
<sequence length="549" mass="62173">MQKSTEKTSTQLGRAAICIVIIGSTLLGLASFEPKKVHPAAASTQDLLFKTSYQLTDSGQGQVLTNRVDGYRVILPKGAQVAFDRAQLRTEISWTKDSRLDIYLTPTLPADSDPAYYLQLCSGQDSSAPHAFRNSKDHQVTFQEEVQFAGLAGVATAWDRTPLTRVENDRPHYYAIDMISDKGQGISFMYRAAQPISQSQRDQVNAIADSLKLQTPSASPYMAPDPANRRHPLDLNQQTAAVYNKYFSKEAPLRWGIFDPDYANQRYGYLHGLEKDFDTHFPFLVHYIDVINSDPESKIAPILNQAQAEGRAVELTFQTANPPEGPNQVYEILNGKYDHYLKDLAAVIRESRATILLRVGNEMNGDWCAYSPVHLSRDPDIYKAFYRYVCDFFSKEGVAGQILFVWNPNEADFPPYKWNDPGLTWPGNGYVDIIGLTAYNNGTYYPHEKWRSFNAMYLPLYQEYQALYDQPMMITEFSSSSFGGDKAAWVRDMLATIDTGYPNIKVAIWWNHEDFDPNKTGVVSRAYRIDDNPDVLHAFRDYFADHNPA</sequence>
<proteinExistence type="inferred from homology"/>
<keyword evidence="5" id="KW-1133">Transmembrane helix</keyword>
<keyword evidence="5" id="KW-0812">Transmembrane</keyword>
<dbReference type="Pfam" id="PF02156">
    <property type="entry name" value="Glyco_hydro_26"/>
    <property type="match status" value="1"/>
</dbReference>
<dbReference type="Proteomes" id="UP001631949">
    <property type="component" value="Unassembled WGS sequence"/>
</dbReference>
<dbReference type="PROSITE" id="PS51764">
    <property type="entry name" value="GH26"/>
    <property type="match status" value="1"/>
</dbReference>
<feature type="domain" description="GH26" evidence="6">
    <location>
        <begin position="237"/>
        <end position="539"/>
    </location>
</feature>
<dbReference type="InterPro" id="IPR000805">
    <property type="entry name" value="Glyco_hydro_26"/>
</dbReference>
<dbReference type="SUPFAM" id="SSF51445">
    <property type="entry name" value="(Trans)glycosidases"/>
    <property type="match status" value="1"/>
</dbReference>
<dbReference type="PANTHER" id="PTHR40079:SF4">
    <property type="entry name" value="GH26 DOMAIN-CONTAINING PROTEIN-RELATED"/>
    <property type="match status" value="1"/>
</dbReference>
<organism evidence="7 8">
    <name type="scientific">Peptococcus simiae</name>
    <dbReference type="NCBI Taxonomy" id="1643805"/>
    <lineage>
        <taxon>Bacteria</taxon>
        <taxon>Bacillati</taxon>
        <taxon>Bacillota</taxon>
        <taxon>Clostridia</taxon>
        <taxon>Eubacteriales</taxon>
        <taxon>Peptococcaceae</taxon>
        <taxon>Peptococcus</taxon>
    </lineage>
</organism>
<dbReference type="PANTHER" id="PTHR40079">
    <property type="entry name" value="MANNAN ENDO-1,4-BETA-MANNOSIDASE E-RELATED"/>
    <property type="match status" value="1"/>
</dbReference>
<protein>
    <submittedName>
        <fullName evidence="7">Glycoside hydrolase family 26 protein</fullName>
    </submittedName>
</protein>
<dbReference type="InterPro" id="IPR017853">
    <property type="entry name" value="GH"/>
</dbReference>
<keyword evidence="2 4" id="KW-0378">Hydrolase</keyword>
<gene>
    <name evidence="7" type="ORF">ACKQTC_03220</name>
</gene>
<evidence type="ECO:0000256" key="2">
    <source>
        <dbReference type="ARBA" id="ARBA00022801"/>
    </source>
</evidence>
<feature type="active site" description="Proton donor" evidence="4">
    <location>
        <position position="362"/>
    </location>
</feature>
<evidence type="ECO:0000256" key="4">
    <source>
        <dbReference type="PROSITE-ProRule" id="PRU01100"/>
    </source>
</evidence>
<name>A0ABW9GZB3_9FIRM</name>
<dbReference type="InterPro" id="IPR022790">
    <property type="entry name" value="GH26_dom"/>
</dbReference>
<comment type="similarity">
    <text evidence="1 4">Belongs to the glycosyl hydrolase 26 family.</text>
</comment>
<feature type="active site" description="Nucleophile" evidence="4">
    <location>
        <position position="476"/>
    </location>
</feature>